<dbReference type="RefSeq" id="XP_005108892.2">
    <property type="nucleotide sequence ID" value="XM_005108835.3"/>
</dbReference>
<feature type="compositionally biased region" description="Basic and acidic residues" evidence="1">
    <location>
        <begin position="137"/>
        <end position="155"/>
    </location>
</feature>
<feature type="region of interest" description="Disordered" evidence="1">
    <location>
        <begin position="304"/>
        <end position="327"/>
    </location>
</feature>
<feature type="compositionally biased region" description="Acidic residues" evidence="1">
    <location>
        <begin position="235"/>
        <end position="244"/>
    </location>
</feature>
<feature type="region of interest" description="Disordered" evidence="1">
    <location>
        <begin position="1"/>
        <end position="273"/>
    </location>
</feature>
<dbReference type="GeneID" id="101850117"/>
<evidence type="ECO:0000313" key="2">
    <source>
        <dbReference type="Proteomes" id="UP000694888"/>
    </source>
</evidence>
<reference evidence="3" key="1">
    <citation type="submission" date="2025-08" db="UniProtKB">
        <authorList>
            <consortium name="RefSeq"/>
        </authorList>
    </citation>
    <scope>IDENTIFICATION</scope>
</reference>
<accession>A0ABM0K4Z7</accession>
<feature type="compositionally biased region" description="Basic residues" evidence="1">
    <location>
        <begin position="122"/>
        <end position="136"/>
    </location>
</feature>
<feature type="compositionally biased region" description="Low complexity" evidence="1">
    <location>
        <begin position="112"/>
        <end position="121"/>
    </location>
</feature>
<organism evidence="2 3">
    <name type="scientific">Aplysia californica</name>
    <name type="common">California sea hare</name>
    <dbReference type="NCBI Taxonomy" id="6500"/>
    <lineage>
        <taxon>Eukaryota</taxon>
        <taxon>Metazoa</taxon>
        <taxon>Spiralia</taxon>
        <taxon>Lophotrochozoa</taxon>
        <taxon>Mollusca</taxon>
        <taxon>Gastropoda</taxon>
        <taxon>Heterobranchia</taxon>
        <taxon>Euthyneura</taxon>
        <taxon>Tectipleura</taxon>
        <taxon>Aplysiida</taxon>
        <taxon>Aplysioidea</taxon>
        <taxon>Aplysiidae</taxon>
        <taxon>Aplysia</taxon>
    </lineage>
</organism>
<feature type="compositionally biased region" description="Basic and acidic residues" evidence="1">
    <location>
        <begin position="199"/>
        <end position="218"/>
    </location>
</feature>
<dbReference type="Proteomes" id="UP000694888">
    <property type="component" value="Unplaced"/>
</dbReference>
<proteinExistence type="predicted"/>
<evidence type="ECO:0000313" key="3">
    <source>
        <dbReference type="RefSeq" id="XP_005108892.2"/>
    </source>
</evidence>
<evidence type="ECO:0000256" key="1">
    <source>
        <dbReference type="SAM" id="MobiDB-lite"/>
    </source>
</evidence>
<feature type="compositionally biased region" description="Low complexity" evidence="1">
    <location>
        <begin position="69"/>
        <end position="102"/>
    </location>
</feature>
<feature type="compositionally biased region" description="Basic and acidic residues" evidence="1">
    <location>
        <begin position="163"/>
        <end position="172"/>
    </location>
</feature>
<feature type="compositionally biased region" description="Low complexity" evidence="1">
    <location>
        <begin position="9"/>
        <end position="43"/>
    </location>
</feature>
<protein>
    <submittedName>
        <fullName evidence="3">Uncharacterized protein DDB_G0283697</fullName>
    </submittedName>
</protein>
<name>A0ABM0K4Z7_APLCA</name>
<feature type="compositionally biased region" description="Low complexity" evidence="1">
    <location>
        <begin position="219"/>
        <end position="234"/>
    </location>
</feature>
<keyword evidence="2" id="KW-1185">Reference proteome</keyword>
<sequence length="371" mass="41001">MARRHHTYSFLSSPSTGSRPSSSSLSSSSYSSPSSSIKSALESTTPLLASGPFLSKYRGGRSSDALGKSTAYESSYGSSSSGRRHYNSSSSSSSFLSATASGKTDNSTAHASSPQSSPSSSSHRRRFHIPGLHHRRHDDEEKSAGKEDKEKEQPGRRRRDHRRINEESEKNDVTSSDSTEKRRVRPRSRVVDEDSSIGEADREKQKETLSVSEKDAGHSDSASVKSSSDVSNDSEIVDTVDDEVEKSRRERRQRRIEKSKEATKASSNTDLTELSAREDSGIVDCDVFVKDSDVTYEFRKPGVKQRRYGAGSEDGSTGEYSRNSKESLDTIREDRLYQHSGGVMKPAVQIKIDSCDVFEDQEDMVSLLHLF</sequence>
<gene>
    <name evidence="3" type="primary">LOC101850117</name>
</gene>